<sequence length="154" mass="16916">MALMNDALRVAGPSMSTSNESHIDFKRQDEAPEYLALLNHSDGTGNIYANTPEYQPPYSTGPPPADVEESPEYADYADLDELEEISANEASNRTSDQEPSYSAPLYNVLEGPSYDYACAPMYDVLEGPDPYSVGSTNLVFEQPMYEVLEGPDTN</sequence>
<comment type="caution">
    <text evidence="2">The sequence shown here is derived from an EMBL/GenBank/DDBJ whole genome shotgun (WGS) entry which is preliminary data.</text>
</comment>
<organism evidence="2 3">
    <name type="scientific">Desmophyllum pertusum</name>
    <dbReference type="NCBI Taxonomy" id="174260"/>
    <lineage>
        <taxon>Eukaryota</taxon>
        <taxon>Metazoa</taxon>
        <taxon>Cnidaria</taxon>
        <taxon>Anthozoa</taxon>
        <taxon>Hexacorallia</taxon>
        <taxon>Scleractinia</taxon>
        <taxon>Caryophylliina</taxon>
        <taxon>Caryophylliidae</taxon>
        <taxon>Desmophyllum</taxon>
    </lineage>
</organism>
<name>A0A9W9YD80_9CNID</name>
<dbReference type="OrthoDB" id="5979142at2759"/>
<gene>
    <name evidence="2" type="ORF">OS493_020082</name>
</gene>
<accession>A0A9W9YD80</accession>
<dbReference type="Proteomes" id="UP001163046">
    <property type="component" value="Unassembled WGS sequence"/>
</dbReference>
<evidence type="ECO:0000313" key="2">
    <source>
        <dbReference type="EMBL" id="KAJ7331292.1"/>
    </source>
</evidence>
<feature type="region of interest" description="Disordered" evidence="1">
    <location>
        <begin position="85"/>
        <end position="106"/>
    </location>
</feature>
<feature type="compositionally biased region" description="Polar residues" evidence="1">
    <location>
        <begin position="41"/>
        <end position="53"/>
    </location>
</feature>
<protein>
    <submittedName>
        <fullName evidence="2">Uncharacterized protein</fullName>
    </submittedName>
</protein>
<evidence type="ECO:0000256" key="1">
    <source>
        <dbReference type="SAM" id="MobiDB-lite"/>
    </source>
</evidence>
<dbReference type="AlphaFoldDB" id="A0A9W9YD80"/>
<proteinExistence type="predicted"/>
<evidence type="ECO:0000313" key="3">
    <source>
        <dbReference type="Proteomes" id="UP001163046"/>
    </source>
</evidence>
<keyword evidence="3" id="KW-1185">Reference proteome</keyword>
<feature type="compositionally biased region" description="Polar residues" evidence="1">
    <location>
        <begin position="88"/>
        <end position="100"/>
    </location>
</feature>
<feature type="region of interest" description="Disordered" evidence="1">
    <location>
        <begin position="41"/>
        <end position="71"/>
    </location>
</feature>
<reference evidence="2" key="1">
    <citation type="submission" date="2023-01" db="EMBL/GenBank/DDBJ databases">
        <title>Genome assembly of the deep-sea coral Lophelia pertusa.</title>
        <authorList>
            <person name="Herrera S."/>
            <person name="Cordes E."/>
        </authorList>
    </citation>
    <scope>NUCLEOTIDE SEQUENCE</scope>
    <source>
        <strain evidence="2">USNM1676648</strain>
        <tissue evidence="2">Polyp</tissue>
    </source>
</reference>
<feature type="region of interest" description="Disordered" evidence="1">
    <location>
        <begin position="1"/>
        <end position="22"/>
    </location>
</feature>
<dbReference type="EMBL" id="MU827789">
    <property type="protein sequence ID" value="KAJ7331292.1"/>
    <property type="molecule type" value="Genomic_DNA"/>
</dbReference>